<sequence>MSRLYKELAQLPVYTSAYYLKATRVLVTTSIRDHVRNTKRTAVKHVIALGSDVEVTSSQDSADALASVPSPSGRRLGVLREVSDGSSKKRFVEVWLGNQLEASKEVTKTHDDFHINPLLFTLSFSKSETSFVYCAEAKAPEAKDTPEEREDKFRYIPDFGERLNGKKRPTLYLFTWNSQNYEGNSEEAPIDSAISVVPLNPSLPEGSTFVFGQASFSPDEKHIFATGYPQTLDGRRLGPAGCWNHPSSIFKLTLPEDISSESAEVSLVAEQITSSDVSARSPRVSDSNSGEPYTIVWLENKGPAHASATALLALRSDEIKPRTLVDYVHDPRSGEFPGLYVDQLPSRPFLALDPNSNNLAHIITHSFRGSYQDIYAVSLDDGRVWNITTSNDYSWIVAGTNGRDRVLAVRSSLNSPPELLEGTIALGHIPSWRVIDKPVLSDWVRNKLKTVEFRVLPVPNRSPTEVITINATGGRGLPAVTIPHGGPHVAFTTEFNASNLAISFEGYLVNLVNYTGSLGFGQKHVDALIGRAGDLDVKDCYEAIKHVIGLGLSAEGPGKQFVLGGSHGGFIGAHLIGQYPDFFSAASMRNPVIAAGEIASVSDIPDWAYLEFGVQFGTTSTLLNGVFDKLQNSSPIAYIDKVKAPVLLLVGEVDRRVPSSQARNYYHALKGRGKNVKMLVFPGNGHGLDSVEAELVSWEGTISWFKTFVLRDVEI</sequence>
<protein>
    <recommendedName>
        <fullName evidence="5">acylaminoacyl-peptidase</fullName>
        <ecNumber evidence="5">3.4.19.1</ecNumber>
    </recommendedName>
    <alternativeName>
        <fullName evidence="8">Dipeptidyl-peptidase V</fullName>
    </alternativeName>
</protein>
<dbReference type="GO" id="GO:0005737">
    <property type="term" value="C:cytoplasm"/>
    <property type="evidence" value="ECO:0007669"/>
    <property type="project" value="UniProtKB-SubCell"/>
</dbReference>
<dbReference type="InterPro" id="IPR045550">
    <property type="entry name" value="AARE_N"/>
</dbReference>
<dbReference type="OrthoDB" id="43744at2759"/>
<dbReference type="Pfam" id="PF00326">
    <property type="entry name" value="Peptidase_S9"/>
    <property type="match status" value="1"/>
</dbReference>
<dbReference type="GO" id="GO:0004252">
    <property type="term" value="F:serine-type endopeptidase activity"/>
    <property type="evidence" value="ECO:0007669"/>
    <property type="project" value="TreeGrafter"/>
</dbReference>
<comment type="subunit">
    <text evidence="4">Homotetramer.</text>
</comment>
<dbReference type="InterPro" id="IPR001375">
    <property type="entry name" value="Peptidase_S9_cat"/>
</dbReference>
<feature type="domain" description="Acylamino-acid-releasing enzyme N-terminal" evidence="10">
    <location>
        <begin position="2"/>
        <end position="425"/>
    </location>
</feature>
<keyword evidence="7" id="KW-0378">Hydrolase</keyword>
<dbReference type="GO" id="GO:0006508">
    <property type="term" value="P:proteolysis"/>
    <property type="evidence" value="ECO:0007669"/>
    <property type="project" value="InterPro"/>
</dbReference>
<organism evidence="11 12">
    <name type="scientific">Sphaerobolus stellatus (strain SS14)</name>
    <dbReference type="NCBI Taxonomy" id="990650"/>
    <lineage>
        <taxon>Eukaryota</taxon>
        <taxon>Fungi</taxon>
        <taxon>Dikarya</taxon>
        <taxon>Basidiomycota</taxon>
        <taxon>Agaricomycotina</taxon>
        <taxon>Agaricomycetes</taxon>
        <taxon>Phallomycetidae</taxon>
        <taxon>Geastrales</taxon>
        <taxon>Sphaerobolaceae</taxon>
        <taxon>Sphaerobolus</taxon>
    </lineage>
</organism>
<comment type="catalytic activity">
    <reaction evidence="1">
        <text>Cleavage of an N-acetyl or N-formyl amino acid from the N-terminus of a polypeptide.</text>
        <dbReference type="EC" id="3.4.19.1"/>
    </reaction>
</comment>
<dbReference type="Proteomes" id="UP000054279">
    <property type="component" value="Unassembled WGS sequence"/>
</dbReference>
<evidence type="ECO:0000256" key="3">
    <source>
        <dbReference type="ARBA" id="ARBA00010040"/>
    </source>
</evidence>
<feature type="domain" description="Peptidase S9 prolyl oligopeptidase catalytic" evidence="9">
    <location>
        <begin position="500"/>
        <end position="706"/>
    </location>
</feature>
<evidence type="ECO:0000259" key="10">
    <source>
        <dbReference type="Pfam" id="PF19283"/>
    </source>
</evidence>
<accession>A0A0C9V533</accession>
<name>A0A0C9V533_SPHS4</name>
<keyword evidence="12" id="KW-1185">Reference proteome</keyword>
<dbReference type="AlphaFoldDB" id="A0A0C9V533"/>
<comment type="subcellular location">
    <subcellularLocation>
        <location evidence="2">Cytoplasm</location>
    </subcellularLocation>
</comment>
<evidence type="ECO:0000313" key="12">
    <source>
        <dbReference type="Proteomes" id="UP000054279"/>
    </source>
</evidence>
<evidence type="ECO:0000256" key="1">
    <source>
        <dbReference type="ARBA" id="ARBA00000721"/>
    </source>
</evidence>
<dbReference type="PANTHER" id="PTHR42776:SF4">
    <property type="entry name" value="ACYLAMINO-ACID-RELEASING ENZYME"/>
    <property type="match status" value="1"/>
</dbReference>
<evidence type="ECO:0000256" key="6">
    <source>
        <dbReference type="ARBA" id="ARBA00022490"/>
    </source>
</evidence>
<evidence type="ECO:0000256" key="7">
    <source>
        <dbReference type="ARBA" id="ARBA00022801"/>
    </source>
</evidence>
<dbReference type="PANTHER" id="PTHR42776">
    <property type="entry name" value="SERINE PEPTIDASE S9 FAMILY MEMBER"/>
    <property type="match status" value="1"/>
</dbReference>
<dbReference type="SUPFAM" id="SSF82171">
    <property type="entry name" value="DPP6 N-terminal domain-like"/>
    <property type="match status" value="1"/>
</dbReference>
<dbReference type="Pfam" id="PF19283">
    <property type="entry name" value="APEH_N"/>
    <property type="match status" value="1"/>
</dbReference>
<gene>
    <name evidence="11" type="ORF">M422DRAFT_171727</name>
</gene>
<evidence type="ECO:0000256" key="5">
    <source>
        <dbReference type="ARBA" id="ARBA00012917"/>
    </source>
</evidence>
<dbReference type="GO" id="GO:0008242">
    <property type="term" value="F:omega peptidase activity"/>
    <property type="evidence" value="ECO:0007669"/>
    <property type="project" value="UniProtKB-EC"/>
</dbReference>
<dbReference type="EC" id="3.4.19.1" evidence="5"/>
<reference evidence="11 12" key="1">
    <citation type="submission" date="2014-06" db="EMBL/GenBank/DDBJ databases">
        <title>Evolutionary Origins and Diversification of the Mycorrhizal Mutualists.</title>
        <authorList>
            <consortium name="DOE Joint Genome Institute"/>
            <consortium name="Mycorrhizal Genomics Consortium"/>
            <person name="Kohler A."/>
            <person name="Kuo A."/>
            <person name="Nagy L.G."/>
            <person name="Floudas D."/>
            <person name="Copeland A."/>
            <person name="Barry K.W."/>
            <person name="Cichocki N."/>
            <person name="Veneault-Fourrey C."/>
            <person name="LaButti K."/>
            <person name="Lindquist E.A."/>
            <person name="Lipzen A."/>
            <person name="Lundell T."/>
            <person name="Morin E."/>
            <person name="Murat C."/>
            <person name="Riley R."/>
            <person name="Ohm R."/>
            <person name="Sun H."/>
            <person name="Tunlid A."/>
            <person name="Henrissat B."/>
            <person name="Grigoriev I.V."/>
            <person name="Hibbett D.S."/>
            <person name="Martin F."/>
        </authorList>
    </citation>
    <scope>NUCLEOTIDE SEQUENCE [LARGE SCALE GENOMIC DNA]</scope>
    <source>
        <strain evidence="11 12">SS14</strain>
    </source>
</reference>
<keyword evidence="6" id="KW-0963">Cytoplasm</keyword>
<dbReference type="Gene3D" id="3.40.50.1820">
    <property type="entry name" value="alpha/beta hydrolase"/>
    <property type="match status" value="1"/>
</dbReference>
<dbReference type="InterPro" id="IPR029058">
    <property type="entry name" value="AB_hydrolase_fold"/>
</dbReference>
<proteinExistence type="inferred from homology"/>
<dbReference type="HOGENOM" id="CLU_014230_1_0_1"/>
<comment type="similarity">
    <text evidence="3">Belongs to the peptidase S9C family.</text>
</comment>
<evidence type="ECO:0000256" key="2">
    <source>
        <dbReference type="ARBA" id="ARBA00004496"/>
    </source>
</evidence>
<evidence type="ECO:0000256" key="4">
    <source>
        <dbReference type="ARBA" id="ARBA00011881"/>
    </source>
</evidence>
<evidence type="ECO:0000313" key="11">
    <source>
        <dbReference type="EMBL" id="KIJ41939.1"/>
    </source>
</evidence>
<evidence type="ECO:0000259" key="9">
    <source>
        <dbReference type="Pfam" id="PF00326"/>
    </source>
</evidence>
<evidence type="ECO:0000256" key="8">
    <source>
        <dbReference type="ARBA" id="ARBA00032829"/>
    </source>
</evidence>
<dbReference type="SUPFAM" id="SSF53474">
    <property type="entry name" value="alpha/beta-Hydrolases"/>
    <property type="match status" value="1"/>
</dbReference>
<dbReference type="EMBL" id="KN837133">
    <property type="protein sequence ID" value="KIJ41939.1"/>
    <property type="molecule type" value="Genomic_DNA"/>
</dbReference>